<proteinExistence type="predicted"/>
<organism evidence="1 2">
    <name type="scientific">Avena sativa</name>
    <name type="common">Oat</name>
    <dbReference type="NCBI Taxonomy" id="4498"/>
    <lineage>
        <taxon>Eukaryota</taxon>
        <taxon>Viridiplantae</taxon>
        <taxon>Streptophyta</taxon>
        <taxon>Embryophyta</taxon>
        <taxon>Tracheophyta</taxon>
        <taxon>Spermatophyta</taxon>
        <taxon>Magnoliopsida</taxon>
        <taxon>Liliopsida</taxon>
        <taxon>Poales</taxon>
        <taxon>Poaceae</taxon>
        <taxon>BOP clade</taxon>
        <taxon>Pooideae</taxon>
        <taxon>Poodae</taxon>
        <taxon>Poeae</taxon>
        <taxon>Poeae Chloroplast Group 1 (Aveneae type)</taxon>
        <taxon>Aveninae</taxon>
        <taxon>Avena</taxon>
    </lineage>
</organism>
<accession>A0ACD5UPA7</accession>
<sequence length="270" mass="28570">MAAGHYRYAEFMVSHGGKIQRSSQGVQAKYIGGETQLVKVPRSITLREFHDRLAAIAGCFKVAIRYVCPRQKTLDTLRDVVTADDLQQLLDWVHLRDLQIHLPGASPANEIVPQVWVLVDRVDVRPPLPESLFSSAPTTKSKTPPVPPSCGLSKRSASAPSLSADSTDGTSSPPTPCLIQRSASASTLAQPTTSTTATAAAAAGSTRATQGDIVQDAALFPASRRGPASPAAPVFLVPVVPVIVRQPVFRLSQGFLVPAGYCNVLVLSAA</sequence>
<dbReference type="Proteomes" id="UP001732700">
    <property type="component" value="Chromosome 2C"/>
</dbReference>
<dbReference type="EnsemblPlants" id="AVESA.00010b.r2.2CG0294460.1">
    <property type="protein sequence ID" value="AVESA.00010b.r2.2CG0294460.1.CDS.1"/>
    <property type="gene ID" value="AVESA.00010b.r2.2CG0294460"/>
</dbReference>
<keyword evidence="2" id="KW-1185">Reference proteome</keyword>
<evidence type="ECO:0000313" key="2">
    <source>
        <dbReference type="Proteomes" id="UP001732700"/>
    </source>
</evidence>
<name>A0ACD5UPA7_AVESA</name>
<reference evidence="1" key="2">
    <citation type="submission" date="2025-09" db="UniProtKB">
        <authorList>
            <consortium name="EnsemblPlants"/>
        </authorList>
    </citation>
    <scope>IDENTIFICATION</scope>
</reference>
<reference evidence="1" key="1">
    <citation type="submission" date="2021-05" db="EMBL/GenBank/DDBJ databases">
        <authorList>
            <person name="Scholz U."/>
            <person name="Mascher M."/>
            <person name="Fiebig A."/>
        </authorList>
    </citation>
    <scope>NUCLEOTIDE SEQUENCE [LARGE SCALE GENOMIC DNA]</scope>
</reference>
<protein>
    <submittedName>
        <fullName evidence="1">Uncharacterized protein</fullName>
    </submittedName>
</protein>
<evidence type="ECO:0000313" key="1">
    <source>
        <dbReference type="EnsemblPlants" id="AVESA.00010b.r2.2CG0294460.1.CDS.1"/>
    </source>
</evidence>